<feature type="compositionally biased region" description="Low complexity" evidence="8">
    <location>
        <begin position="395"/>
        <end position="404"/>
    </location>
</feature>
<proteinExistence type="inferred from homology"/>
<name>A0A9P3L7B0_9APHY</name>
<feature type="compositionally biased region" description="Pro residues" evidence="8">
    <location>
        <begin position="288"/>
        <end position="300"/>
    </location>
</feature>
<keyword evidence="3" id="KW-0597">Phosphoprotein</keyword>
<keyword evidence="5" id="KW-0010">Activator</keyword>
<comment type="caution">
    <text evidence="10">The sequence shown here is derived from an EMBL/GenBank/DDBJ whole genome shotgun (WGS) entry which is preliminary data.</text>
</comment>
<evidence type="ECO:0000256" key="7">
    <source>
        <dbReference type="ARBA" id="ARBA00023242"/>
    </source>
</evidence>
<dbReference type="GO" id="GO:0006368">
    <property type="term" value="P:transcription elongation by RNA polymerase II"/>
    <property type="evidence" value="ECO:0007669"/>
    <property type="project" value="InterPro"/>
</dbReference>
<dbReference type="AlphaFoldDB" id="A0A9P3L7B0"/>
<evidence type="ECO:0000256" key="1">
    <source>
        <dbReference type="ARBA" id="ARBA00004123"/>
    </source>
</evidence>
<gene>
    <name evidence="10" type="ORF">PsYK624_008210</name>
</gene>
<feature type="region of interest" description="Disordered" evidence="8">
    <location>
        <begin position="541"/>
        <end position="598"/>
    </location>
</feature>
<feature type="region of interest" description="Disordered" evidence="8">
    <location>
        <begin position="130"/>
        <end position="484"/>
    </location>
</feature>
<dbReference type="GO" id="GO:0003711">
    <property type="term" value="F:transcription elongation factor activity"/>
    <property type="evidence" value="ECO:0007669"/>
    <property type="project" value="TreeGrafter"/>
</dbReference>
<evidence type="ECO:0000256" key="2">
    <source>
        <dbReference type="ARBA" id="ARBA00007798"/>
    </source>
</evidence>
<comment type="subcellular location">
    <subcellularLocation>
        <location evidence="1">Nucleus</location>
    </subcellularLocation>
</comment>
<feature type="compositionally biased region" description="Low complexity" evidence="8">
    <location>
        <begin position="431"/>
        <end position="447"/>
    </location>
</feature>
<feature type="compositionally biased region" description="Low complexity" evidence="8">
    <location>
        <begin position="360"/>
        <end position="372"/>
    </location>
</feature>
<keyword evidence="4" id="KW-0805">Transcription regulation</keyword>
<evidence type="ECO:0000256" key="6">
    <source>
        <dbReference type="ARBA" id="ARBA00023163"/>
    </source>
</evidence>
<dbReference type="InterPro" id="IPR019194">
    <property type="entry name" value="Tscrpt_elong_fac_Eaf_N"/>
</dbReference>
<keyword evidence="11" id="KW-1185">Reference proteome</keyword>
<feature type="compositionally biased region" description="Acidic residues" evidence="8">
    <location>
        <begin position="448"/>
        <end position="457"/>
    </location>
</feature>
<evidence type="ECO:0000313" key="10">
    <source>
        <dbReference type="EMBL" id="GJE84745.1"/>
    </source>
</evidence>
<evidence type="ECO:0000313" key="11">
    <source>
        <dbReference type="Proteomes" id="UP000703269"/>
    </source>
</evidence>
<evidence type="ECO:0000256" key="3">
    <source>
        <dbReference type="ARBA" id="ARBA00022553"/>
    </source>
</evidence>
<dbReference type="Pfam" id="PF09816">
    <property type="entry name" value="EAF"/>
    <property type="match status" value="1"/>
</dbReference>
<keyword evidence="7" id="KW-0539">Nucleus</keyword>
<accession>A0A9P3L7B0</accession>
<dbReference type="GO" id="GO:0032783">
    <property type="term" value="C:super elongation complex"/>
    <property type="evidence" value="ECO:0007669"/>
    <property type="project" value="InterPro"/>
</dbReference>
<feature type="region of interest" description="Disordered" evidence="8">
    <location>
        <begin position="1"/>
        <end position="40"/>
    </location>
</feature>
<protein>
    <submittedName>
        <fullName evidence="10">EAF domain-containing protein</fullName>
    </submittedName>
</protein>
<keyword evidence="6" id="KW-0804">Transcription</keyword>
<feature type="compositionally biased region" description="Low complexity" evidence="8">
    <location>
        <begin position="140"/>
        <end position="165"/>
    </location>
</feature>
<evidence type="ECO:0000259" key="9">
    <source>
        <dbReference type="Pfam" id="PF09816"/>
    </source>
</evidence>
<evidence type="ECO:0000256" key="8">
    <source>
        <dbReference type="SAM" id="MobiDB-lite"/>
    </source>
</evidence>
<dbReference type="PANTHER" id="PTHR15970:SF2">
    <property type="entry name" value="ELL-ASSOCIATED FACTOR EAF"/>
    <property type="match status" value="1"/>
</dbReference>
<dbReference type="Proteomes" id="UP000703269">
    <property type="component" value="Unassembled WGS sequence"/>
</dbReference>
<feature type="compositionally biased region" description="Acidic residues" evidence="8">
    <location>
        <begin position="581"/>
        <end position="598"/>
    </location>
</feature>
<feature type="domain" description="Transcription elongation factor Eaf N-terminal" evidence="9">
    <location>
        <begin position="16"/>
        <end position="130"/>
    </location>
</feature>
<dbReference type="PANTHER" id="PTHR15970">
    <property type="entry name" value="ELL-ASSOCIATED FACTOR EAF"/>
    <property type="match status" value="1"/>
</dbReference>
<evidence type="ECO:0000256" key="5">
    <source>
        <dbReference type="ARBA" id="ARBA00023159"/>
    </source>
</evidence>
<feature type="compositionally biased region" description="Acidic residues" evidence="8">
    <location>
        <begin position="505"/>
        <end position="516"/>
    </location>
</feature>
<dbReference type="EMBL" id="BPQB01000001">
    <property type="protein sequence ID" value="GJE84745.1"/>
    <property type="molecule type" value="Genomic_DNA"/>
</dbReference>
<feature type="compositionally biased region" description="Low complexity" evidence="8">
    <location>
        <begin position="411"/>
        <end position="421"/>
    </location>
</feature>
<comment type="similarity">
    <text evidence="2">Belongs to the EAF family.</text>
</comment>
<feature type="compositionally biased region" description="Basic and acidic residues" evidence="8">
    <location>
        <begin position="276"/>
        <end position="286"/>
    </location>
</feature>
<dbReference type="OrthoDB" id="125903at2759"/>
<reference evidence="10 11" key="1">
    <citation type="submission" date="2021-08" db="EMBL/GenBank/DDBJ databases">
        <title>Draft Genome Sequence of Phanerochaete sordida strain YK-624.</title>
        <authorList>
            <person name="Mori T."/>
            <person name="Dohra H."/>
            <person name="Suzuki T."/>
            <person name="Kawagishi H."/>
            <person name="Hirai H."/>
        </authorList>
    </citation>
    <scope>NUCLEOTIDE SEQUENCE [LARGE SCALE GENOMIC DNA]</scope>
    <source>
        <strain evidence="10 11">YK-624</strain>
    </source>
</reference>
<sequence>MGERAAASWTPKQGRHSVTIGPSLQRTLKARKNEPPPNAKHERHYYAFRYGFLPESVDLAKPSTAQVRKGEANRKVDLQRGSVNNDDEVHLFDGTETTSKEWDCVLIYDEESKMFTLEKLDSTVQLTYDKKRSRSQLQTASPLPSSIPSTSASSPDSAPLAQSAPHRTKPKTAAEQLEAEFEGVPMNGSPRTSPPKNAAQEPMRKKPQKKDPRELMFRKKQPLTSAPVLPPRVDEGTESGEIVENSRRGTSARLSAAPASSAPSPSHTAAGPNRRSLADYKADRAIVPKPPTPPTHPLPAKPTGAASPPKSSTAPVQSPVPAPAKVTPKSAQNGPKPTLKKRERPDESSLPPSPPKRPKQSLSQARPQTQPKQPLPPPPKKEVELAFPGGGSNFALPSSSSAPSSKPPSSKPSGNKSAAASLSFPGSPGIAPSLPASQPAPALAAAADDSDEEEWDDVLPTAQAAPPPSTAPARMAAPAPPPPIVSRAITMEEIVPEPTVHRDEPDDEEEEIDEDIFAEQLKEQLGEDEEDDFLAAAISPFVESQPMPSEPRRPISMNQLASFDGEGDGDGDDSNMRGEDDIFGDDDDTSSSDDSDDD</sequence>
<organism evidence="10 11">
    <name type="scientific">Phanerochaete sordida</name>
    <dbReference type="NCBI Taxonomy" id="48140"/>
    <lineage>
        <taxon>Eukaryota</taxon>
        <taxon>Fungi</taxon>
        <taxon>Dikarya</taxon>
        <taxon>Basidiomycota</taxon>
        <taxon>Agaricomycotina</taxon>
        <taxon>Agaricomycetes</taxon>
        <taxon>Polyporales</taxon>
        <taxon>Phanerochaetaceae</taxon>
        <taxon>Phanerochaete</taxon>
    </lineage>
</organism>
<dbReference type="InterPro" id="IPR027093">
    <property type="entry name" value="EAF_fam"/>
</dbReference>
<evidence type="ECO:0000256" key="4">
    <source>
        <dbReference type="ARBA" id="ARBA00023015"/>
    </source>
</evidence>
<feature type="region of interest" description="Disordered" evidence="8">
    <location>
        <begin position="496"/>
        <end position="516"/>
    </location>
</feature>
<feature type="compositionally biased region" description="Low complexity" evidence="8">
    <location>
        <begin position="251"/>
        <end position="272"/>
    </location>
</feature>